<dbReference type="PATRIC" id="fig|935700.4.peg.2949"/>
<dbReference type="EMBL" id="JYFE01000050">
    <property type="protein sequence ID" value="KIT15415.1"/>
    <property type="molecule type" value="Genomic_DNA"/>
</dbReference>
<comment type="caution">
    <text evidence="1">The sequence shown here is derived from an EMBL/GenBank/DDBJ whole genome shotgun (WGS) entry which is preliminary data.</text>
</comment>
<proteinExistence type="predicted"/>
<name>A0A0D1EHV6_9RHOB</name>
<gene>
    <name evidence="1" type="ORF">jaqu_28490</name>
</gene>
<keyword evidence="2" id="KW-1185">Reference proteome</keyword>
<dbReference type="Proteomes" id="UP000032232">
    <property type="component" value="Unassembled WGS sequence"/>
</dbReference>
<sequence length="133" mass="13661">MGGAVVMGLAAGAALNERGGASKLTDEQITEIQFLLAEDAGGTIYVDQGAYRSFHATFRALSGSELAALHATLPHRYAAARASGDVDLASEMVDALHALDDVMRARGMTAPAGGRPSTSDILADWVASGQSSI</sequence>
<accession>A0A0D1EHV6</accession>
<dbReference type="AlphaFoldDB" id="A0A0D1EHV6"/>
<evidence type="ECO:0000313" key="1">
    <source>
        <dbReference type="EMBL" id="KIT15415.1"/>
    </source>
</evidence>
<protein>
    <submittedName>
        <fullName evidence="1">Uncharacterized protein</fullName>
    </submittedName>
</protein>
<evidence type="ECO:0000313" key="2">
    <source>
        <dbReference type="Proteomes" id="UP000032232"/>
    </source>
</evidence>
<organism evidence="1 2">
    <name type="scientific">Jannaschia aquimarina</name>
    <dbReference type="NCBI Taxonomy" id="935700"/>
    <lineage>
        <taxon>Bacteria</taxon>
        <taxon>Pseudomonadati</taxon>
        <taxon>Pseudomonadota</taxon>
        <taxon>Alphaproteobacteria</taxon>
        <taxon>Rhodobacterales</taxon>
        <taxon>Roseobacteraceae</taxon>
        <taxon>Jannaschia</taxon>
    </lineage>
</organism>
<reference evidence="1 2" key="1">
    <citation type="submission" date="2015-02" db="EMBL/GenBank/DDBJ databases">
        <title>Genome Sequence of Jannaschia aquimarina DSM28248, a member of the Roseobacter clade.</title>
        <authorList>
            <person name="Voget S."/>
            <person name="Daniel R."/>
        </authorList>
    </citation>
    <scope>NUCLEOTIDE SEQUENCE [LARGE SCALE GENOMIC DNA]</scope>
    <source>
        <strain evidence="1 2">GSW-M26</strain>
    </source>
</reference>